<keyword evidence="1" id="KW-1133">Transmembrane helix</keyword>
<dbReference type="AlphaFoldDB" id="A0AA39HXG6"/>
<keyword evidence="1" id="KW-0812">Transmembrane</keyword>
<dbReference type="EMBL" id="JAUCMV010000003">
    <property type="protein sequence ID" value="KAK0413250.1"/>
    <property type="molecule type" value="Genomic_DNA"/>
</dbReference>
<keyword evidence="1" id="KW-0472">Membrane</keyword>
<feature type="transmembrane region" description="Helical" evidence="1">
    <location>
        <begin position="19"/>
        <end position="37"/>
    </location>
</feature>
<evidence type="ECO:0008006" key="4">
    <source>
        <dbReference type="Google" id="ProtNLM"/>
    </source>
</evidence>
<keyword evidence="3" id="KW-1185">Reference proteome</keyword>
<dbReference type="Proteomes" id="UP001175271">
    <property type="component" value="Unassembled WGS sequence"/>
</dbReference>
<protein>
    <recommendedName>
        <fullName evidence="4">Transmembrane protein</fullName>
    </recommendedName>
</protein>
<reference evidence="2" key="1">
    <citation type="submission" date="2023-06" db="EMBL/GenBank/DDBJ databases">
        <title>Genomic analysis of the entomopathogenic nematode Steinernema hermaphroditum.</title>
        <authorList>
            <person name="Schwarz E.M."/>
            <person name="Heppert J.K."/>
            <person name="Baniya A."/>
            <person name="Schwartz H.T."/>
            <person name="Tan C.-H."/>
            <person name="Antoshechkin I."/>
            <person name="Sternberg P.W."/>
            <person name="Goodrich-Blair H."/>
            <person name="Dillman A.R."/>
        </authorList>
    </citation>
    <scope>NUCLEOTIDE SEQUENCE</scope>
    <source>
        <strain evidence="2">PS9179</strain>
        <tissue evidence="2">Whole animal</tissue>
    </source>
</reference>
<organism evidence="2 3">
    <name type="scientific">Steinernema hermaphroditum</name>
    <dbReference type="NCBI Taxonomy" id="289476"/>
    <lineage>
        <taxon>Eukaryota</taxon>
        <taxon>Metazoa</taxon>
        <taxon>Ecdysozoa</taxon>
        <taxon>Nematoda</taxon>
        <taxon>Chromadorea</taxon>
        <taxon>Rhabditida</taxon>
        <taxon>Tylenchina</taxon>
        <taxon>Panagrolaimomorpha</taxon>
        <taxon>Strongyloidoidea</taxon>
        <taxon>Steinernematidae</taxon>
        <taxon>Steinernema</taxon>
    </lineage>
</organism>
<evidence type="ECO:0000256" key="1">
    <source>
        <dbReference type="SAM" id="Phobius"/>
    </source>
</evidence>
<proteinExistence type="predicted"/>
<sequence length="75" mass="8804">MVHCNEDYETCQEKRDMEICHIGWVLLALWIGMIIYISREIWPCTNGTWPIFKSKRPLPAAIQEPTFEENISVHA</sequence>
<evidence type="ECO:0000313" key="2">
    <source>
        <dbReference type="EMBL" id="KAK0413250.1"/>
    </source>
</evidence>
<name>A0AA39HXG6_9BILA</name>
<comment type="caution">
    <text evidence="2">The sequence shown here is derived from an EMBL/GenBank/DDBJ whole genome shotgun (WGS) entry which is preliminary data.</text>
</comment>
<accession>A0AA39HXG6</accession>
<evidence type="ECO:0000313" key="3">
    <source>
        <dbReference type="Proteomes" id="UP001175271"/>
    </source>
</evidence>
<gene>
    <name evidence="2" type="ORF">QR680_006687</name>
</gene>